<dbReference type="InterPro" id="IPR038900">
    <property type="entry name" value="TMC"/>
</dbReference>
<comment type="caution">
    <text evidence="2">The sequence shown here is derived from an EMBL/GenBank/DDBJ whole genome shotgun (WGS) entry which is preliminary data.</text>
</comment>
<keyword evidence="1" id="KW-0472">Membrane</keyword>
<reference evidence="2" key="1">
    <citation type="journal article" date="2023" name="IScience">
        <title>Live-bearing cockroach genome reveals convergent evolutionary mechanisms linked to viviparity in insects and beyond.</title>
        <authorList>
            <person name="Fouks B."/>
            <person name="Harrison M.C."/>
            <person name="Mikhailova A.A."/>
            <person name="Marchal E."/>
            <person name="English S."/>
            <person name="Carruthers M."/>
            <person name="Jennings E.C."/>
            <person name="Chiamaka E.L."/>
            <person name="Frigard R.A."/>
            <person name="Pippel M."/>
            <person name="Attardo G.M."/>
            <person name="Benoit J.B."/>
            <person name="Bornberg-Bauer E."/>
            <person name="Tobe S.S."/>
        </authorList>
    </citation>
    <scope>NUCLEOTIDE SEQUENCE</scope>
    <source>
        <strain evidence="2">Stay&amp;Tobe</strain>
    </source>
</reference>
<feature type="transmembrane region" description="Helical" evidence="1">
    <location>
        <begin position="139"/>
        <end position="166"/>
    </location>
</feature>
<dbReference type="EMBL" id="JASPKZ010002679">
    <property type="protein sequence ID" value="KAJ9595244.1"/>
    <property type="molecule type" value="Genomic_DNA"/>
</dbReference>
<protein>
    <submittedName>
        <fullName evidence="2">Uncharacterized protein</fullName>
    </submittedName>
</protein>
<gene>
    <name evidence="2" type="ORF">L9F63_013454</name>
</gene>
<dbReference type="PANTHER" id="PTHR23302:SF24">
    <property type="entry name" value="TMC DOMAIN-CONTAINING PROTEIN"/>
    <property type="match status" value="1"/>
</dbReference>
<evidence type="ECO:0000256" key="1">
    <source>
        <dbReference type="SAM" id="Phobius"/>
    </source>
</evidence>
<dbReference type="PANTHER" id="PTHR23302">
    <property type="entry name" value="TRANSMEMBRANE CHANNEL-RELATED"/>
    <property type="match status" value="1"/>
</dbReference>
<keyword evidence="1" id="KW-0812">Transmembrane</keyword>
<feature type="transmembrane region" description="Helical" evidence="1">
    <location>
        <begin position="238"/>
        <end position="256"/>
    </location>
</feature>
<proteinExistence type="predicted"/>
<keyword evidence="1" id="KW-1133">Transmembrane helix</keyword>
<dbReference type="AlphaFoldDB" id="A0AAD8EMG5"/>
<dbReference type="GO" id="GO:0005886">
    <property type="term" value="C:plasma membrane"/>
    <property type="evidence" value="ECO:0007669"/>
    <property type="project" value="InterPro"/>
</dbReference>
<organism evidence="2 3">
    <name type="scientific">Diploptera punctata</name>
    <name type="common">Pacific beetle cockroach</name>
    <dbReference type="NCBI Taxonomy" id="6984"/>
    <lineage>
        <taxon>Eukaryota</taxon>
        <taxon>Metazoa</taxon>
        <taxon>Ecdysozoa</taxon>
        <taxon>Arthropoda</taxon>
        <taxon>Hexapoda</taxon>
        <taxon>Insecta</taxon>
        <taxon>Pterygota</taxon>
        <taxon>Neoptera</taxon>
        <taxon>Polyneoptera</taxon>
        <taxon>Dictyoptera</taxon>
        <taxon>Blattodea</taxon>
        <taxon>Blaberoidea</taxon>
        <taxon>Blaberidae</taxon>
        <taxon>Diplopterinae</taxon>
        <taxon>Diploptera</taxon>
    </lineage>
</organism>
<dbReference type="Proteomes" id="UP001233999">
    <property type="component" value="Unassembled WGS sequence"/>
</dbReference>
<evidence type="ECO:0000313" key="2">
    <source>
        <dbReference type="EMBL" id="KAJ9595244.1"/>
    </source>
</evidence>
<reference evidence="2" key="2">
    <citation type="submission" date="2023-05" db="EMBL/GenBank/DDBJ databases">
        <authorList>
            <person name="Fouks B."/>
        </authorList>
    </citation>
    <scope>NUCLEOTIDE SEQUENCE</scope>
    <source>
        <strain evidence="2">Stay&amp;Tobe</strain>
        <tissue evidence="2">Testes</tissue>
    </source>
</reference>
<dbReference type="GO" id="GO:0008381">
    <property type="term" value="F:mechanosensitive monoatomic ion channel activity"/>
    <property type="evidence" value="ECO:0007669"/>
    <property type="project" value="TreeGrafter"/>
</dbReference>
<keyword evidence="3" id="KW-1185">Reference proteome</keyword>
<name>A0AAD8EMG5_DIPPU</name>
<sequence length="305" mass="35216">MLNIVTATSKRVRGEVKPTLRRRTSTRSRYSSTARRASTAHDVHVAMLPDLSENLSNEERTWEEIMQIKAMPVSMTQKKEMKAKLQTATKLRLQGFEQFKWQRRKVWQQMKARWKETYSKLELWRHSLKKIEGNFGTGVVAYFLFIKWLMFLNFFIFLIILLFVVVPTLVLDPYEASNYNTSQVEECSRNYSNSSVESNFLDWVQGTGDMERTIMFYGHYTYKILSADGGPPFYNLPLAYVLVAVVYLLGSLAVMVKSAARGFKERLVKEKDNSSSIAILYLEVGTIASTMRNQLTSSTKLCIMK</sequence>
<evidence type="ECO:0000313" key="3">
    <source>
        <dbReference type="Proteomes" id="UP001233999"/>
    </source>
</evidence>
<accession>A0AAD8EMG5</accession>